<gene>
    <name evidence="6" type="ORF">EDM56_04865</name>
</gene>
<protein>
    <submittedName>
        <fullName evidence="6">LysR family transcriptional regulator</fullName>
    </submittedName>
</protein>
<dbReference type="EMBL" id="RHHQ01000005">
    <property type="protein sequence ID" value="RNB91378.1"/>
    <property type="molecule type" value="Genomic_DNA"/>
</dbReference>
<dbReference type="Pfam" id="PF03466">
    <property type="entry name" value="LysR_substrate"/>
    <property type="match status" value="1"/>
</dbReference>
<comment type="similarity">
    <text evidence="1">Belongs to the LysR transcriptional regulatory family.</text>
</comment>
<evidence type="ECO:0000259" key="5">
    <source>
        <dbReference type="PROSITE" id="PS50931"/>
    </source>
</evidence>
<dbReference type="RefSeq" id="WP_122916770.1">
    <property type="nucleotide sequence ID" value="NZ_RHHQ01000005.1"/>
</dbReference>
<dbReference type="PROSITE" id="PS50931">
    <property type="entry name" value="HTH_LYSR"/>
    <property type="match status" value="1"/>
</dbReference>
<evidence type="ECO:0000256" key="2">
    <source>
        <dbReference type="ARBA" id="ARBA00023015"/>
    </source>
</evidence>
<dbReference type="Proteomes" id="UP000271031">
    <property type="component" value="Unassembled WGS sequence"/>
</dbReference>
<dbReference type="Pfam" id="PF00126">
    <property type="entry name" value="HTH_1"/>
    <property type="match status" value="1"/>
</dbReference>
<organism evidence="6 7">
    <name type="scientific">Brevibacillus fluminis</name>
    <dbReference type="NCBI Taxonomy" id="511487"/>
    <lineage>
        <taxon>Bacteria</taxon>
        <taxon>Bacillati</taxon>
        <taxon>Bacillota</taxon>
        <taxon>Bacilli</taxon>
        <taxon>Bacillales</taxon>
        <taxon>Paenibacillaceae</taxon>
        <taxon>Brevibacillus</taxon>
    </lineage>
</organism>
<accession>A0A3M8DT90</accession>
<dbReference type="SUPFAM" id="SSF53850">
    <property type="entry name" value="Periplasmic binding protein-like II"/>
    <property type="match status" value="1"/>
</dbReference>
<sequence length="286" mass="32279">MELNDLTVFQRVAFHGSVSKAAEELNYVQSNVTARIKHLETELGTSLFYRHRRGMTLTAEGKKLIEYAAKVMASVEELKRAFQDEETPTGVLEIGTVEIVNWLPRILSAYHQQYPGVDLSLKAGVTEQLIKDVLDYKLDGAFISGPIKHPLIEQYMECSEELVVVSKRGTLTTEELTHTPLLLFNKGCGYRAKLGSWFRREGILPKQVMEFASFETIIGSVAAGLGISIVPRSTVRYMEQSGLLFCHAIPEEHRMISTVFIRRKDSHMTSSIRKFIETLQTTPLIE</sequence>
<keyword evidence="3" id="KW-0238">DNA-binding</keyword>
<comment type="caution">
    <text evidence="6">The sequence shown here is derived from an EMBL/GenBank/DDBJ whole genome shotgun (WGS) entry which is preliminary data.</text>
</comment>
<dbReference type="PRINTS" id="PR00039">
    <property type="entry name" value="HTHLYSR"/>
</dbReference>
<dbReference type="FunFam" id="1.10.10.10:FF:000001">
    <property type="entry name" value="LysR family transcriptional regulator"/>
    <property type="match status" value="1"/>
</dbReference>
<dbReference type="SUPFAM" id="SSF46785">
    <property type="entry name" value="Winged helix' DNA-binding domain"/>
    <property type="match status" value="1"/>
</dbReference>
<dbReference type="InterPro" id="IPR036390">
    <property type="entry name" value="WH_DNA-bd_sf"/>
</dbReference>
<evidence type="ECO:0000256" key="3">
    <source>
        <dbReference type="ARBA" id="ARBA00023125"/>
    </source>
</evidence>
<keyword evidence="7" id="KW-1185">Reference proteome</keyword>
<dbReference type="GO" id="GO:0000976">
    <property type="term" value="F:transcription cis-regulatory region binding"/>
    <property type="evidence" value="ECO:0007669"/>
    <property type="project" value="TreeGrafter"/>
</dbReference>
<dbReference type="AlphaFoldDB" id="A0A3M8DT90"/>
<evidence type="ECO:0000313" key="7">
    <source>
        <dbReference type="Proteomes" id="UP000271031"/>
    </source>
</evidence>
<keyword evidence="4" id="KW-0804">Transcription</keyword>
<dbReference type="PANTHER" id="PTHR30126">
    <property type="entry name" value="HTH-TYPE TRANSCRIPTIONAL REGULATOR"/>
    <property type="match status" value="1"/>
</dbReference>
<dbReference type="PANTHER" id="PTHR30126:SF40">
    <property type="entry name" value="HTH-TYPE TRANSCRIPTIONAL REGULATOR GLTR"/>
    <property type="match status" value="1"/>
</dbReference>
<reference evidence="6 7" key="1">
    <citation type="submission" date="2018-10" db="EMBL/GenBank/DDBJ databases">
        <title>Phylogenomics of Brevibacillus.</title>
        <authorList>
            <person name="Dunlap C."/>
        </authorList>
    </citation>
    <scope>NUCLEOTIDE SEQUENCE [LARGE SCALE GENOMIC DNA]</scope>
    <source>
        <strain evidence="6 7">JCM 15716</strain>
    </source>
</reference>
<proteinExistence type="inferred from homology"/>
<dbReference type="CDD" id="cd08442">
    <property type="entry name" value="PBP2_YofA_SoxR_like"/>
    <property type="match status" value="1"/>
</dbReference>
<name>A0A3M8DT90_9BACL</name>
<dbReference type="Gene3D" id="1.10.10.10">
    <property type="entry name" value="Winged helix-like DNA-binding domain superfamily/Winged helix DNA-binding domain"/>
    <property type="match status" value="1"/>
</dbReference>
<dbReference type="OrthoDB" id="8479357at2"/>
<dbReference type="GO" id="GO:0003700">
    <property type="term" value="F:DNA-binding transcription factor activity"/>
    <property type="evidence" value="ECO:0007669"/>
    <property type="project" value="InterPro"/>
</dbReference>
<evidence type="ECO:0000256" key="1">
    <source>
        <dbReference type="ARBA" id="ARBA00009437"/>
    </source>
</evidence>
<dbReference type="InterPro" id="IPR036388">
    <property type="entry name" value="WH-like_DNA-bd_sf"/>
</dbReference>
<evidence type="ECO:0000256" key="4">
    <source>
        <dbReference type="ARBA" id="ARBA00023163"/>
    </source>
</evidence>
<evidence type="ECO:0000313" key="6">
    <source>
        <dbReference type="EMBL" id="RNB91378.1"/>
    </source>
</evidence>
<keyword evidence="2" id="KW-0805">Transcription regulation</keyword>
<feature type="domain" description="HTH lysR-type" evidence="5">
    <location>
        <begin position="1"/>
        <end position="58"/>
    </location>
</feature>
<dbReference type="Gene3D" id="3.40.190.290">
    <property type="match status" value="1"/>
</dbReference>
<dbReference type="InterPro" id="IPR005119">
    <property type="entry name" value="LysR_subst-bd"/>
</dbReference>
<dbReference type="InterPro" id="IPR000847">
    <property type="entry name" value="LysR_HTH_N"/>
</dbReference>